<dbReference type="GeneID" id="94334756"/>
<protein>
    <submittedName>
        <fullName evidence="2">Uncharacterized protein</fullName>
    </submittedName>
</protein>
<gene>
    <name evidence="2" type="ORF">BdWA1_000458</name>
</gene>
<dbReference type="EMBL" id="JALLKP010000001">
    <property type="protein sequence ID" value="KAK2197458.1"/>
    <property type="molecule type" value="Genomic_DNA"/>
</dbReference>
<evidence type="ECO:0000313" key="2">
    <source>
        <dbReference type="EMBL" id="KAK2197458.1"/>
    </source>
</evidence>
<feature type="transmembrane region" description="Helical" evidence="1">
    <location>
        <begin position="134"/>
        <end position="155"/>
    </location>
</feature>
<proteinExistence type="predicted"/>
<dbReference type="AlphaFoldDB" id="A0AAD9PN93"/>
<reference evidence="2" key="1">
    <citation type="journal article" date="2023" name="Nat. Microbiol.">
        <title>Babesia duncani multi-omics identifies virulence factors and drug targets.</title>
        <authorList>
            <person name="Singh P."/>
            <person name="Lonardi S."/>
            <person name="Liang Q."/>
            <person name="Vydyam P."/>
            <person name="Khabirova E."/>
            <person name="Fang T."/>
            <person name="Gihaz S."/>
            <person name="Thekkiniath J."/>
            <person name="Munshi M."/>
            <person name="Abel S."/>
            <person name="Ciampossin L."/>
            <person name="Batugedara G."/>
            <person name="Gupta M."/>
            <person name="Lu X.M."/>
            <person name="Lenz T."/>
            <person name="Chakravarty S."/>
            <person name="Cornillot E."/>
            <person name="Hu Y."/>
            <person name="Ma W."/>
            <person name="Gonzalez L.M."/>
            <person name="Sanchez S."/>
            <person name="Estrada K."/>
            <person name="Sanchez-Flores A."/>
            <person name="Montero E."/>
            <person name="Harb O.S."/>
            <person name="Le Roch K.G."/>
            <person name="Mamoun C.B."/>
        </authorList>
    </citation>
    <scope>NUCLEOTIDE SEQUENCE</scope>
    <source>
        <strain evidence="2">WA1</strain>
    </source>
</reference>
<feature type="transmembrane region" description="Helical" evidence="1">
    <location>
        <begin position="167"/>
        <end position="187"/>
    </location>
</feature>
<feature type="transmembrane region" description="Helical" evidence="1">
    <location>
        <begin position="346"/>
        <end position="364"/>
    </location>
</feature>
<comment type="caution">
    <text evidence="2">The sequence shown here is derived from an EMBL/GenBank/DDBJ whole genome shotgun (WGS) entry which is preliminary data.</text>
</comment>
<feature type="transmembrane region" description="Helical" evidence="1">
    <location>
        <begin position="385"/>
        <end position="406"/>
    </location>
</feature>
<feature type="transmembrane region" description="Helical" evidence="1">
    <location>
        <begin position="37"/>
        <end position="59"/>
    </location>
</feature>
<sequence>MVTASDSGGLSIAIKPLNPRHGFLHRATNTPWRVWKFYGLVAILLKSEALYVMFSCYINEMTALSKATRTELARQCLVYMMVFKPICAIVNDRLGWFLTKLSCLFWMLLGSGFSKNSMDSFASVGVWDSWEIQMTILIVTEGTIVLCSIGLFLIGYLEMFAEWYTRWIVVAIGICLANSAACAEGLVCKSCQSSRRFSQTQYIAMRNALGALYGLSNVLCATYSVTWINSVVNKYMFLMPLVLVSNSIGIIYMIIDQSDTLRILNKEKPRTYPFDEGESPWFFYMALEVGLCSCSILWVLRLAWVPLYESKKRDAPGYALLLLLTSQIIKLITSALVALFANFQALIFLSYGIYAIWFFVYFLVRIKMMEFAAFENFWSYMAMHASWLSGIQIATIFGNTACAIVAPSGFETIFMCLGASIFQGLSEANGDVILDRMEWTHLLAWGVIHVVVLAYLLYRIDRYKKAAVKNLHDIYDAEAPLDYGYWELVDPACISGGATASYTFRRFFARQRR</sequence>
<feature type="transmembrane region" description="Helical" evidence="1">
    <location>
        <begin position="94"/>
        <end position="114"/>
    </location>
</feature>
<evidence type="ECO:0000313" key="3">
    <source>
        <dbReference type="Proteomes" id="UP001214638"/>
    </source>
</evidence>
<dbReference type="Proteomes" id="UP001214638">
    <property type="component" value="Unassembled WGS sequence"/>
</dbReference>
<evidence type="ECO:0000256" key="1">
    <source>
        <dbReference type="SAM" id="Phobius"/>
    </source>
</evidence>
<feature type="transmembrane region" description="Helical" evidence="1">
    <location>
        <begin position="207"/>
        <end position="228"/>
    </location>
</feature>
<dbReference type="RefSeq" id="XP_067804300.1">
    <property type="nucleotide sequence ID" value="XM_067945509.1"/>
</dbReference>
<feature type="transmembrane region" description="Helical" evidence="1">
    <location>
        <begin position="439"/>
        <end position="458"/>
    </location>
</feature>
<feature type="transmembrane region" description="Helical" evidence="1">
    <location>
        <begin position="317"/>
        <end position="340"/>
    </location>
</feature>
<accession>A0AAD9PN93</accession>
<organism evidence="2 3">
    <name type="scientific">Babesia duncani</name>
    <dbReference type="NCBI Taxonomy" id="323732"/>
    <lineage>
        <taxon>Eukaryota</taxon>
        <taxon>Sar</taxon>
        <taxon>Alveolata</taxon>
        <taxon>Apicomplexa</taxon>
        <taxon>Aconoidasida</taxon>
        <taxon>Piroplasmida</taxon>
        <taxon>Babesiidae</taxon>
        <taxon>Babesia</taxon>
    </lineage>
</organism>
<keyword evidence="1" id="KW-0812">Transmembrane</keyword>
<name>A0AAD9PN93_9APIC</name>
<dbReference type="KEGG" id="bdw:94334756"/>
<keyword evidence="1" id="KW-0472">Membrane</keyword>
<keyword evidence="1" id="KW-1133">Transmembrane helix</keyword>
<keyword evidence="3" id="KW-1185">Reference proteome</keyword>
<feature type="transmembrane region" description="Helical" evidence="1">
    <location>
        <begin position="281"/>
        <end position="305"/>
    </location>
</feature>
<feature type="transmembrane region" description="Helical" evidence="1">
    <location>
        <begin position="235"/>
        <end position="255"/>
    </location>
</feature>